<gene>
    <name evidence="3" type="ORF">SAMEA4873559_01737</name>
</gene>
<reference evidence="3" key="1">
    <citation type="submission" date="2019-03" db="EMBL/GenBank/DDBJ databases">
        <authorList>
            <consortium name="Pathogen Informatics"/>
        </authorList>
    </citation>
    <scope>NUCLEOTIDE SEQUENCE</scope>
    <source>
        <strain evidence="3">5012STDY7626358</strain>
    </source>
</reference>
<dbReference type="Pfam" id="PF16190">
    <property type="entry name" value="E1_FCCH"/>
    <property type="match status" value="1"/>
</dbReference>
<organism evidence="3">
    <name type="scientific">Klebsiella pneumoniae</name>
    <dbReference type="NCBI Taxonomy" id="573"/>
    <lineage>
        <taxon>Bacteria</taxon>
        <taxon>Pseudomonadati</taxon>
        <taxon>Pseudomonadota</taxon>
        <taxon>Gammaproteobacteria</taxon>
        <taxon>Enterobacterales</taxon>
        <taxon>Enterobacteriaceae</taxon>
        <taxon>Klebsiella/Raoultella group</taxon>
        <taxon>Klebsiella</taxon>
        <taxon>Klebsiella pneumoniae complex</taxon>
    </lineage>
</organism>
<dbReference type="Pfam" id="PF04865">
    <property type="entry name" value="Baseplate_J"/>
    <property type="match status" value="1"/>
</dbReference>
<name>A0A486SX02_KLEPN</name>
<dbReference type="Gene3D" id="2.40.30.180">
    <property type="entry name" value="Ubiquitin-activating enzyme E1, FCCH domain"/>
    <property type="match status" value="1"/>
</dbReference>
<dbReference type="InterPro" id="IPR032418">
    <property type="entry name" value="E1_FCCH"/>
</dbReference>
<evidence type="ECO:0000313" key="3">
    <source>
        <dbReference type="EMBL" id="VGM18042.1"/>
    </source>
</evidence>
<protein>
    <submittedName>
        <fullName evidence="3">Uncharacterized homolog of phage Mu protein gp47</fullName>
    </submittedName>
</protein>
<feature type="domain" description="Baseplate protein J-like barrel" evidence="1">
    <location>
        <begin position="102"/>
        <end position="183"/>
    </location>
</feature>
<dbReference type="InterPro" id="IPR006949">
    <property type="entry name" value="Barrel_Baseplate_J-like"/>
</dbReference>
<dbReference type="RefSeq" id="WP_116945691.1">
    <property type="nucleotide sequence ID" value="NZ_JANTOB010000032.1"/>
</dbReference>
<accession>A0A486SX02</accession>
<dbReference type="AlphaFoldDB" id="A0A486SX02"/>
<dbReference type="EMBL" id="CAAHDD010000003">
    <property type="protein sequence ID" value="VGM18042.1"/>
    <property type="molecule type" value="Genomic_DNA"/>
</dbReference>
<dbReference type="InterPro" id="IPR042302">
    <property type="entry name" value="E1_FCCH_sf"/>
</dbReference>
<sequence>MSDLPVSYTSAGPVPLTAEELRAQLVSQAIALSPGLTTELPGSLIEDVASTDVGALIVCDQARVDLINSVGPLKANLAMLELLAQQAGIPGQKTAGTTTVPVQFSGPAGFVIPQGFIVSDGTYTYSVSDATIISSSGVSASVSCEGMETGTWAVPVNTVNQIITSLPSDITITCTNPIAGTPGADPETNYQFRDRVWQAQMATVQGYPGFIRQYLTSLDNVQARLVSVIQDGDKWIVMCAGGDIYDIAGALYKSAGDISRLKGCSLNVTGITNANPGVVSTDLTHGYTDGQVIRITGVTGMTGINDVPLTVTVLSPHTFSIGIDTTSSGTWGGGGEVTPNVRNNTVTVNDWPDNYVIPFVTPLLQRVTVTYQWGTESVNYLTDATVASLVSAPTIQYVNGIFAGKPLNVNNLKDAFLQAVNSTIDMGLISTLNVVVTINGVITPPDAGTNIISGDKFSYFYIASDGVIVTGA</sequence>
<proteinExistence type="predicted"/>
<evidence type="ECO:0000259" key="2">
    <source>
        <dbReference type="Pfam" id="PF16190"/>
    </source>
</evidence>
<feature type="domain" description="Ubiquitin-activating enzyme E1 FCCH" evidence="2">
    <location>
        <begin position="275"/>
        <end position="338"/>
    </location>
</feature>
<evidence type="ECO:0000259" key="1">
    <source>
        <dbReference type="Pfam" id="PF04865"/>
    </source>
</evidence>